<protein>
    <submittedName>
        <fullName evidence="2">Uncharacterized protein</fullName>
    </submittedName>
</protein>
<evidence type="ECO:0000256" key="1">
    <source>
        <dbReference type="SAM" id="MobiDB-lite"/>
    </source>
</evidence>
<comment type="caution">
    <text evidence="2">The sequence shown here is derived from an EMBL/GenBank/DDBJ whole genome shotgun (WGS) entry which is preliminary data.</text>
</comment>
<feature type="region of interest" description="Disordered" evidence="1">
    <location>
        <begin position="71"/>
        <end position="92"/>
    </location>
</feature>
<accession>A0A5B7CV75</accession>
<evidence type="ECO:0000313" key="2">
    <source>
        <dbReference type="EMBL" id="MPC11343.1"/>
    </source>
</evidence>
<sequence length="92" mass="9921">MRQTIAYEPPSLMIQIGVTGDAMRGSWCTVRQLGRTERQGEEGLRAEGPHCASYQGPEICVVTPLTSLTFTQPPRDRGTLGSVASKEDALTG</sequence>
<dbReference type="Proteomes" id="UP000324222">
    <property type="component" value="Unassembled WGS sequence"/>
</dbReference>
<dbReference type="AlphaFoldDB" id="A0A5B7CV75"/>
<proteinExistence type="predicted"/>
<evidence type="ECO:0000313" key="3">
    <source>
        <dbReference type="Proteomes" id="UP000324222"/>
    </source>
</evidence>
<dbReference type="EMBL" id="VSRR010000159">
    <property type="protein sequence ID" value="MPC11343.1"/>
    <property type="molecule type" value="Genomic_DNA"/>
</dbReference>
<reference evidence="2 3" key="1">
    <citation type="submission" date="2019-05" db="EMBL/GenBank/DDBJ databases">
        <title>Another draft genome of Portunus trituberculatus and its Hox gene families provides insights of decapod evolution.</title>
        <authorList>
            <person name="Jeong J.-H."/>
            <person name="Song I."/>
            <person name="Kim S."/>
            <person name="Choi T."/>
            <person name="Kim D."/>
            <person name="Ryu S."/>
            <person name="Kim W."/>
        </authorList>
    </citation>
    <scope>NUCLEOTIDE SEQUENCE [LARGE SCALE GENOMIC DNA]</scope>
    <source>
        <tissue evidence="2">Muscle</tissue>
    </source>
</reference>
<name>A0A5B7CV75_PORTR</name>
<organism evidence="2 3">
    <name type="scientific">Portunus trituberculatus</name>
    <name type="common">Swimming crab</name>
    <name type="synonym">Neptunus trituberculatus</name>
    <dbReference type="NCBI Taxonomy" id="210409"/>
    <lineage>
        <taxon>Eukaryota</taxon>
        <taxon>Metazoa</taxon>
        <taxon>Ecdysozoa</taxon>
        <taxon>Arthropoda</taxon>
        <taxon>Crustacea</taxon>
        <taxon>Multicrustacea</taxon>
        <taxon>Malacostraca</taxon>
        <taxon>Eumalacostraca</taxon>
        <taxon>Eucarida</taxon>
        <taxon>Decapoda</taxon>
        <taxon>Pleocyemata</taxon>
        <taxon>Brachyura</taxon>
        <taxon>Eubrachyura</taxon>
        <taxon>Portunoidea</taxon>
        <taxon>Portunidae</taxon>
        <taxon>Portuninae</taxon>
        <taxon>Portunus</taxon>
    </lineage>
</organism>
<keyword evidence="3" id="KW-1185">Reference proteome</keyword>
<gene>
    <name evidence="2" type="ORF">E2C01_004006</name>
</gene>